<reference evidence="2 3" key="1">
    <citation type="submission" date="2018-11" db="EMBL/GenBank/DDBJ databases">
        <authorList>
            <consortium name="Pathogen Informatics"/>
        </authorList>
    </citation>
    <scope>NUCLEOTIDE SEQUENCE [LARGE SCALE GENOMIC DNA]</scope>
</reference>
<dbReference type="SUPFAM" id="SSF56672">
    <property type="entry name" value="DNA/RNA polymerases"/>
    <property type="match status" value="1"/>
</dbReference>
<dbReference type="InterPro" id="IPR000477">
    <property type="entry name" value="RT_dom"/>
</dbReference>
<name>A0A3P7FWQ5_WUCBA</name>
<dbReference type="Proteomes" id="UP000270924">
    <property type="component" value="Unassembled WGS sequence"/>
</dbReference>
<accession>A0A3P7FWQ5</accession>
<dbReference type="Gene3D" id="3.30.420.10">
    <property type="entry name" value="Ribonuclease H-like superfamily/Ribonuclease H"/>
    <property type="match status" value="1"/>
</dbReference>
<dbReference type="InterPro" id="IPR043128">
    <property type="entry name" value="Rev_trsase/Diguanyl_cyclase"/>
</dbReference>
<organism evidence="2 3">
    <name type="scientific">Wuchereria bancrofti</name>
    <dbReference type="NCBI Taxonomy" id="6293"/>
    <lineage>
        <taxon>Eukaryota</taxon>
        <taxon>Metazoa</taxon>
        <taxon>Ecdysozoa</taxon>
        <taxon>Nematoda</taxon>
        <taxon>Chromadorea</taxon>
        <taxon>Rhabditida</taxon>
        <taxon>Spirurina</taxon>
        <taxon>Spiruromorpha</taxon>
        <taxon>Filarioidea</taxon>
        <taxon>Onchocercidae</taxon>
        <taxon>Wuchereria</taxon>
    </lineage>
</organism>
<dbReference type="Gene3D" id="3.30.70.270">
    <property type="match status" value="1"/>
</dbReference>
<dbReference type="OMA" id="WNENSIS"/>
<sequence>MGIKEDEVKEEDIIAQEHFDRNVHTNEEGRIVVSFPWRPKQDNLRPLSDNFALSSARLYSQWNKLQSKPELISRYHQTIQNHIANGIIEPTTRQHNNEYFLPHQPIWNENSISTKLRVVFDASAKLQGQSSLNEYILRGPVILPQLLGVVMRWRLPPIAIIADIEKAFHQLTLHIDDRKFTKFLWLKDISRPPTTTNLAIFQFARLPFGIICSPFLLAAAIRYALQKRNTSLAKELESNMYVDNILLTAQNLKEAHHKYELTKQYFASIKMNLRQLKSNKEDFNNSLPNEDLLSGTTVKMLGILWNIHTDQIILKLKELPKATTKRTILSAVTSVFDPLGWISPVLIPFKTFLQELWRDKLSWDEPLSVERLSEWNKLSQSWTQETFLLIRHIKIEETSSIHIFADASAKAYGAVAYLLTPGQTAKLWLAKTRLAPLKATTIPRLELLAVLIATRLAVTIRKELQRKNLPITVWSDSQIVLCWLFSSTRQPRFVENRLKECRQANVSFQHVPTRENPADTLSRGMSPAELKTATLWWNGPTWLSNGENIPAWIPPIQSLSKDNNETQAQQDQESVLTVAQTLRTPHPLSTLLEIQKFGSWKNLISTISQIYRAADRMLKKKELTSCEYWQKAIHFVIQKDQQLLADYNQHVTQTDKTGIIRYVSRMENMDNIENHPALLDRHSPIVPLLEEEQYLVFYITVNVVNGGELIHFRYLNFHPFQ</sequence>
<proteinExistence type="predicted"/>
<dbReference type="CDD" id="cd06222">
    <property type="entry name" value="RNase_H_like"/>
    <property type="match status" value="1"/>
</dbReference>
<keyword evidence="3" id="KW-1185">Reference proteome</keyword>
<dbReference type="OrthoDB" id="429521at2759"/>
<evidence type="ECO:0000259" key="1">
    <source>
        <dbReference type="Pfam" id="PF00078"/>
    </source>
</evidence>
<dbReference type="PANTHER" id="PTHR47331">
    <property type="entry name" value="PHD-TYPE DOMAIN-CONTAINING PROTEIN"/>
    <property type="match status" value="1"/>
</dbReference>
<dbReference type="EMBL" id="UYWW01006863">
    <property type="protein sequence ID" value="VDM14958.1"/>
    <property type="molecule type" value="Genomic_DNA"/>
</dbReference>
<dbReference type="Pfam" id="PF05380">
    <property type="entry name" value="Peptidase_A17"/>
    <property type="match status" value="1"/>
</dbReference>
<dbReference type="Gene3D" id="3.10.10.10">
    <property type="entry name" value="HIV Type 1 Reverse Transcriptase, subunit A, domain 1"/>
    <property type="match status" value="1"/>
</dbReference>
<dbReference type="InterPro" id="IPR008042">
    <property type="entry name" value="Retrotrans_Pao"/>
</dbReference>
<dbReference type="InterPro" id="IPR043502">
    <property type="entry name" value="DNA/RNA_pol_sf"/>
</dbReference>
<gene>
    <name evidence="2" type="ORF">WBA_LOCUS8344</name>
</gene>
<dbReference type="PANTHER" id="PTHR47331:SF1">
    <property type="entry name" value="GAG-LIKE PROTEIN"/>
    <property type="match status" value="1"/>
</dbReference>
<dbReference type="InParanoid" id="A0A3P7FWQ5"/>
<dbReference type="GO" id="GO:0003676">
    <property type="term" value="F:nucleic acid binding"/>
    <property type="evidence" value="ECO:0007669"/>
    <property type="project" value="InterPro"/>
</dbReference>
<protein>
    <recommendedName>
        <fullName evidence="1">Reverse transcriptase domain-containing protein</fullName>
    </recommendedName>
</protein>
<evidence type="ECO:0000313" key="3">
    <source>
        <dbReference type="Proteomes" id="UP000270924"/>
    </source>
</evidence>
<dbReference type="InterPro" id="IPR044730">
    <property type="entry name" value="RNase_H-like_dom_plant"/>
</dbReference>
<dbReference type="InterPro" id="IPR036397">
    <property type="entry name" value="RNaseH_sf"/>
</dbReference>
<dbReference type="Pfam" id="PF00078">
    <property type="entry name" value="RVT_1"/>
    <property type="match status" value="1"/>
</dbReference>
<evidence type="ECO:0000313" key="2">
    <source>
        <dbReference type="EMBL" id="VDM14958.1"/>
    </source>
</evidence>
<dbReference type="GO" id="GO:0006259">
    <property type="term" value="P:DNA metabolic process"/>
    <property type="evidence" value="ECO:0007669"/>
    <property type="project" value="UniProtKB-ARBA"/>
</dbReference>
<dbReference type="AlphaFoldDB" id="A0A3P7FWQ5"/>
<feature type="domain" description="Reverse transcriptase" evidence="1">
    <location>
        <begin position="158"/>
        <end position="281"/>
    </location>
</feature>